<evidence type="ECO:0000313" key="5">
    <source>
        <dbReference type="Proteomes" id="UP000018895"/>
    </source>
</evidence>
<dbReference type="EMBL" id="BAUU01000014">
    <property type="protein sequence ID" value="GAE30907.1"/>
    <property type="molecule type" value="Genomic_DNA"/>
</dbReference>
<dbReference type="OrthoDB" id="1806521at2"/>
<accession>W4QG82</accession>
<comment type="similarity">
    <text evidence="1 2">Belongs to the small heat shock protein (HSP20) family.</text>
</comment>
<sequence>MSENHPWFQKLPQGYQDFLQSIDDFFQQTYSSLPDHSLFQPTFPVYISEENQQWRADVELPGVKKSQIKLDIYNQSIRIQVIEQEQTVINDEQAGRTEQYAAKSVRERILYVPFTFHEKDVKASYTNGLLTIQIPHNRKQITIE</sequence>
<dbReference type="STRING" id="1236971.JCM9152_2339"/>
<dbReference type="CDD" id="cd06464">
    <property type="entry name" value="ACD_sHsps-like"/>
    <property type="match status" value="1"/>
</dbReference>
<keyword evidence="5" id="KW-1185">Reference proteome</keyword>
<dbReference type="PROSITE" id="PS01031">
    <property type="entry name" value="SHSP"/>
    <property type="match status" value="1"/>
</dbReference>
<protein>
    <submittedName>
        <fullName evidence="4">Heat shock protein class I</fullName>
    </submittedName>
</protein>
<dbReference type="InterPro" id="IPR002068">
    <property type="entry name" value="A-crystallin/Hsp20_dom"/>
</dbReference>
<dbReference type="SUPFAM" id="SSF49764">
    <property type="entry name" value="HSP20-like chaperones"/>
    <property type="match status" value="1"/>
</dbReference>
<dbReference type="RefSeq" id="WP_035343983.1">
    <property type="nucleotide sequence ID" value="NZ_BAUU01000014.1"/>
</dbReference>
<proteinExistence type="inferred from homology"/>
<dbReference type="Gene3D" id="2.60.40.790">
    <property type="match status" value="1"/>
</dbReference>
<organism evidence="4 5">
    <name type="scientific">Halalkalibacter hemicellulosilyticusJCM 9152</name>
    <dbReference type="NCBI Taxonomy" id="1236971"/>
    <lineage>
        <taxon>Bacteria</taxon>
        <taxon>Bacillati</taxon>
        <taxon>Bacillota</taxon>
        <taxon>Bacilli</taxon>
        <taxon>Bacillales</taxon>
        <taxon>Bacillaceae</taxon>
        <taxon>Halalkalibacter</taxon>
    </lineage>
</organism>
<name>W4QG82_9BACI</name>
<reference evidence="4" key="1">
    <citation type="journal article" date="2014" name="Genome Announc.">
        <title>Draft Genome Sequences of Three Alkaliphilic Bacillus Strains, Bacillus wakoensis JCM 9140T, Bacillus akibai JCM 9157T, and Bacillus hemicellulosilyticus JCM 9152T.</title>
        <authorList>
            <person name="Yuki M."/>
            <person name="Oshima K."/>
            <person name="Suda W."/>
            <person name="Oshida Y."/>
            <person name="Kitamura K."/>
            <person name="Iida T."/>
            <person name="Hattori M."/>
            <person name="Ohkuma M."/>
        </authorList>
    </citation>
    <scope>NUCLEOTIDE SEQUENCE [LARGE SCALE GENOMIC DNA]</scope>
    <source>
        <strain evidence="4">JCM 9152</strain>
    </source>
</reference>
<evidence type="ECO:0000259" key="3">
    <source>
        <dbReference type="PROSITE" id="PS01031"/>
    </source>
</evidence>
<dbReference type="InterPro" id="IPR008978">
    <property type="entry name" value="HSP20-like_chaperone"/>
</dbReference>
<evidence type="ECO:0000313" key="4">
    <source>
        <dbReference type="EMBL" id="GAE30907.1"/>
    </source>
</evidence>
<keyword evidence="4" id="KW-0346">Stress response</keyword>
<dbReference type="AlphaFoldDB" id="W4QG82"/>
<feature type="domain" description="SHSP" evidence="3">
    <location>
        <begin position="36"/>
        <end position="144"/>
    </location>
</feature>
<gene>
    <name evidence="4" type="ORF">JCM9152_2339</name>
</gene>
<dbReference type="Proteomes" id="UP000018895">
    <property type="component" value="Unassembled WGS sequence"/>
</dbReference>
<dbReference type="Pfam" id="PF00011">
    <property type="entry name" value="HSP20"/>
    <property type="match status" value="1"/>
</dbReference>
<comment type="caution">
    <text evidence="4">The sequence shown here is derived from an EMBL/GenBank/DDBJ whole genome shotgun (WGS) entry which is preliminary data.</text>
</comment>
<evidence type="ECO:0000256" key="1">
    <source>
        <dbReference type="PROSITE-ProRule" id="PRU00285"/>
    </source>
</evidence>
<evidence type="ECO:0000256" key="2">
    <source>
        <dbReference type="RuleBase" id="RU003616"/>
    </source>
</evidence>